<dbReference type="RefSeq" id="WP_315724900.1">
    <property type="nucleotide sequence ID" value="NZ_JAVUPU010000003.1"/>
</dbReference>
<keyword evidence="4 6" id="KW-0732">Signal</keyword>
<evidence type="ECO:0000256" key="2">
    <source>
        <dbReference type="ARBA" id="ARBA00022438"/>
    </source>
</evidence>
<dbReference type="Pfam" id="PF10459">
    <property type="entry name" value="Peptidase_S46"/>
    <property type="match status" value="1"/>
</dbReference>
<keyword evidence="2 6" id="KW-0031">Aminopeptidase</keyword>
<dbReference type="Proteomes" id="UP001259572">
    <property type="component" value="Unassembled WGS sequence"/>
</dbReference>
<evidence type="ECO:0000256" key="6">
    <source>
        <dbReference type="RuleBase" id="RU366067"/>
    </source>
</evidence>
<keyword evidence="3 6" id="KW-0645">Protease</keyword>
<feature type="region of interest" description="Disordered" evidence="7">
    <location>
        <begin position="712"/>
        <end position="732"/>
    </location>
</feature>
<gene>
    <name evidence="8" type="ORF">RQX22_06815</name>
</gene>
<evidence type="ECO:0000313" key="8">
    <source>
        <dbReference type="EMBL" id="MDT9598656.1"/>
    </source>
</evidence>
<dbReference type="EC" id="3.4.14.-" evidence="6"/>
<protein>
    <recommendedName>
        <fullName evidence="6">Dipeptidyl-peptidase</fullName>
        <ecNumber evidence="6">3.4.14.-</ecNumber>
    </recommendedName>
</protein>
<keyword evidence="6" id="KW-0720">Serine protease</keyword>
<comment type="similarity">
    <text evidence="1 6">Belongs to the peptidase S46 family.</text>
</comment>
<evidence type="ECO:0000256" key="5">
    <source>
        <dbReference type="ARBA" id="ARBA00022801"/>
    </source>
</evidence>
<comment type="caution">
    <text evidence="8">The sequence shown here is derived from an EMBL/GenBank/DDBJ whole genome shotgun (WGS) entry which is preliminary data.</text>
</comment>
<reference evidence="8 9" key="1">
    <citation type="submission" date="2023-05" db="EMBL/GenBank/DDBJ databases">
        <authorList>
            <person name="Guo Y."/>
        </authorList>
    </citation>
    <scope>NUCLEOTIDE SEQUENCE [LARGE SCALE GENOMIC DNA]</scope>
    <source>
        <strain evidence="8 9">GR2756</strain>
    </source>
</reference>
<evidence type="ECO:0000256" key="4">
    <source>
        <dbReference type="ARBA" id="ARBA00022729"/>
    </source>
</evidence>
<evidence type="ECO:0000256" key="1">
    <source>
        <dbReference type="ARBA" id="ARBA00010491"/>
    </source>
</evidence>
<proteinExistence type="inferred from homology"/>
<name>A0ABU3Q5G8_9SPHN</name>
<organism evidence="8 9">
    <name type="scientific">Sphingosinicella rhizophila</name>
    <dbReference type="NCBI Taxonomy" id="3050082"/>
    <lineage>
        <taxon>Bacteria</taxon>
        <taxon>Pseudomonadati</taxon>
        <taxon>Pseudomonadota</taxon>
        <taxon>Alphaproteobacteria</taxon>
        <taxon>Sphingomonadales</taxon>
        <taxon>Sphingosinicellaceae</taxon>
        <taxon>Sphingosinicella</taxon>
    </lineage>
</organism>
<dbReference type="PANTHER" id="PTHR38469:SF1">
    <property type="entry name" value="PERIPLASMIC PEPTIDASE SUBFAMILY S1B"/>
    <property type="match status" value="1"/>
</dbReference>
<dbReference type="SUPFAM" id="SSF50494">
    <property type="entry name" value="Trypsin-like serine proteases"/>
    <property type="match status" value="1"/>
</dbReference>
<feature type="signal peptide" evidence="6">
    <location>
        <begin position="1"/>
        <end position="26"/>
    </location>
</feature>
<evidence type="ECO:0000256" key="7">
    <source>
        <dbReference type="SAM" id="MobiDB-lite"/>
    </source>
</evidence>
<evidence type="ECO:0000256" key="3">
    <source>
        <dbReference type="ARBA" id="ARBA00022670"/>
    </source>
</evidence>
<evidence type="ECO:0000313" key="9">
    <source>
        <dbReference type="Proteomes" id="UP001259572"/>
    </source>
</evidence>
<keyword evidence="5 6" id="KW-0378">Hydrolase</keyword>
<dbReference type="EMBL" id="JAVUPU010000003">
    <property type="protein sequence ID" value="MDT9598656.1"/>
    <property type="molecule type" value="Genomic_DNA"/>
</dbReference>
<dbReference type="PANTHER" id="PTHR38469">
    <property type="entry name" value="PERIPLASMIC PEPTIDASE SUBFAMILY S1B"/>
    <property type="match status" value="1"/>
</dbReference>
<feature type="chain" id="PRO_5044969157" description="Dipeptidyl-peptidase" evidence="6">
    <location>
        <begin position="27"/>
        <end position="732"/>
    </location>
</feature>
<sequence>MPHLRTNLFAAHILALGTCLASEAQAKEGMWMPNQTPYIAESLRAEGLALDPTSLSDLGKAPLDAIVSLGGCSGAFLSPQGLVATAHHCVYGAIQYVSTPDRDYLRDGFLAKNMPEEVPAPPGTRMFLLERLEDVTDVMLRGITSRTVGIDRTRKMEANRRWLIEKCERPTNRRCDVRSYFGGSSYWLQQQRQILDVRLVYAPASGLGNFGGETDNWMWPRHAGDFGFLRAYVAPDGSSAPYSPANIPYRPRTWLPVARTGVKAGDFVMVAGFPAMTNRLASAAEVKLAFEALLPARKAAAHRYVEQIETETMGDDAAAIAYASTLRGQQNVLKKIGGQLAGADRIDLLGRKAAQEQAFQRWVEADAQRQGLYGPALAEMDNLIEEERKAGLDDIAFDALQRGQLFASALTLLRWAHEREKSDPLRESGYQDRDRRSLVERLKRLDRRFKAKVDQTLFATAVAEYRKTPAASQLLLRAIDGLGMDRIYTESRLADPAERLAWLDKPVGDFEASNDPFIRLAVTALPGMLAAEDARKDREGRLQAVRSQYVQGLIAFASADGKTLYPDANGALRLAYGRVSGKKVDGESWAAFTTVNGLVAKHAGKGEFDAPAWLIAAAKTGDFGGFAAPNLGTLPVNFLSTLDITSGNSGSATMNAQGEFVGIAFDRTMDGILSDWAFDEASDRTVHVDSRFMLWTMEKVDGANRLLKEMGLEDRAGQDRSGSKGAREAISR</sequence>
<accession>A0ABU3Q5G8</accession>
<keyword evidence="9" id="KW-1185">Reference proteome</keyword>
<dbReference type="InterPro" id="IPR019500">
    <property type="entry name" value="Pep_S46"/>
</dbReference>
<comment type="function">
    <text evidence="6">Catalyzes the removal of dipeptides from the N-terminus of oligopeptides.</text>
</comment>
<dbReference type="InterPro" id="IPR009003">
    <property type="entry name" value="Peptidase_S1_PA"/>
</dbReference>